<dbReference type="SUPFAM" id="SSF53649">
    <property type="entry name" value="Alkaline phosphatase-like"/>
    <property type="match status" value="1"/>
</dbReference>
<dbReference type="Pfam" id="PF08019">
    <property type="entry name" value="EptA_B_N"/>
    <property type="match status" value="1"/>
</dbReference>
<feature type="transmembrane region" description="Helical" evidence="8">
    <location>
        <begin position="54"/>
        <end position="77"/>
    </location>
</feature>
<accession>A0ABN6WS80</accession>
<keyword evidence="4 11" id="KW-0808">Transferase</keyword>
<evidence type="ECO:0000256" key="7">
    <source>
        <dbReference type="ARBA" id="ARBA00023136"/>
    </source>
</evidence>
<keyword evidence="3" id="KW-0997">Cell inner membrane</keyword>
<evidence type="ECO:0000256" key="3">
    <source>
        <dbReference type="ARBA" id="ARBA00022519"/>
    </source>
</evidence>
<sequence length="533" mass="59810">MKRQHSGFSRFFKSTPKTSTFIIFITLLNIALYNWPLFSFSLKNLDGITLNSLHTLLAVFAVIYLETALILYLLFLISRRLGKAVCVVLALANSLAVYFVVTYNVILDRTMMGNIFNTQYSESEQFLSPTLLVYFVLLGVIPAYLIMRSSIQKTSRIRLALHLVLTIVVISTFLWQSQSKWLWVDDHAKQLGGMTMPWSYVGNAARFQYSKSQENIVQTPLPDATFLSNNKTVVVLVIGESARAQNFSLYGYDRPTNPLLAASDVITLKNATSCASYTTAAVKCILSHHTPSGVFTENFEPLPSYLQRQGIDVIWRTKNWGEPPIKVSSYLSSGDLKQNCEGNECGYDGVLLSHLAEQIAASDKQKVFVVLHQTGSHGPSYYSKYPKEFEVFKPVCRSVELSKCTQAELINAYDNTILYNDHFLDQLRQTLAGIKDTSSAFLYVSDHGESLGEGGIYLHGTPYSIAPEQQLHVPFLVWMSPSFIDQQHINVDTLKSRESSTQANVFHSVMGAFDMRSEIYNKDLDMFGAASQP</sequence>
<evidence type="ECO:0000259" key="9">
    <source>
        <dbReference type="Pfam" id="PF00884"/>
    </source>
</evidence>
<dbReference type="PANTHER" id="PTHR30443:SF0">
    <property type="entry name" value="PHOSPHOETHANOLAMINE TRANSFERASE EPTA"/>
    <property type="match status" value="1"/>
</dbReference>
<dbReference type="Pfam" id="PF00884">
    <property type="entry name" value="Sulfatase"/>
    <property type="match status" value="1"/>
</dbReference>
<evidence type="ECO:0000256" key="5">
    <source>
        <dbReference type="ARBA" id="ARBA00022692"/>
    </source>
</evidence>
<evidence type="ECO:0000313" key="11">
    <source>
        <dbReference type="EMBL" id="BDX04447.1"/>
    </source>
</evidence>
<evidence type="ECO:0000256" key="6">
    <source>
        <dbReference type="ARBA" id="ARBA00022989"/>
    </source>
</evidence>
<keyword evidence="6 8" id="KW-1133">Transmembrane helix</keyword>
<feature type="domain" description="Phosphoethanolamine transferase N-terminal" evidence="10">
    <location>
        <begin position="68"/>
        <end position="207"/>
    </location>
</feature>
<dbReference type="RefSeq" id="WP_338269557.1">
    <property type="nucleotide sequence ID" value="NZ_AP027271.1"/>
</dbReference>
<feature type="domain" description="Sulfatase N-terminal" evidence="9">
    <location>
        <begin position="234"/>
        <end position="514"/>
    </location>
</feature>
<evidence type="ECO:0000313" key="12">
    <source>
        <dbReference type="Proteomes" id="UP001307608"/>
    </source>
</evidence>
<proteinExistence type="predicted"/>
<dbReference type="CDD" id="cd16017">
    <property type="entry name" value="LptA"/>
    <property type="match status" value="1"/>
</dbReference>
<dbReference type="EMBL" id="AP027271">
    <property type="protein sequence ID" value="BDX04447.1"/>
    <property type="molecule type" value="Genomic_DNA"/>
</dbReference>
<reference evidence="11 12" key="1">
    <citation type="submission" date="2023-01" db="EMBL/GenBank/DDBJ databases">
        <title>Complete genome sequence of Marinomonas pontica strain 200518_36.</title>
        <authorList>
            <person name="Ueki S."/>
            <person name="Gajardo G."/>
            <person name="Maruyama F."/>
        </authorList>
    </citation>
    <scope>NUCLEOTIDE SEQUENCE [LARGE SCALE GENOMIC DNA]</scope>
    <source>
        <strain evidence="11 12">200518_36</strain>
    </source>
</reference>
<keyword evidence="7 8" id="KW-0472">Membrane</keyword>
<evidence type="ECO:0000256" key="8">
    <source>
        <dbReference type="SAM" id="Phobius"/>
    </source>
</evidence>
<dbReference type="Proteomes" id="UP001307608">
    <property type="component" value="Chromosome"/>
</dbReference>
<dbReference type="InterPro" id="IPR040423">
    <property type="entry name" value="PEA_transferase"/>
</dbReference>
<organism evidence="11 12">
    <name type="scientific">Marinomonas pontica</name>
    <dbReference type="NCBI Taxonomy" id="264739"/>
    <lineage>
        <taxon>Bacteria</taxon>
        <taxon>Pseudomonadati</taxon>
        <taxon>Pseudomonadota</taxon>
        <taxon>Gammaproteobacteria</taxon>
        <taxon>Oceanospirillales</taxon>
        <taxon>Oceanospirillaceae</taxon>
        <taxon>Marinomonas</taxon>
    </lineage>
</organism>
<feature type="transmembrane region" description="Helical" evidence="8">
    <location>
        <begin position="126"/>
        <end position="147"/>
    </location>
</feature>
<keyword evidence="2" id="KW-1003">Cell membrane</keyword>
<feature type="transmembrane region" description="Helical" evidence="8">
    <location>
        <begin position="159"/>
        <end position="175"/>
    </location>
</feature>
<feature type="transmembrane region" description="Helical" evidence="8">
    <location>
        <begin position="84"/>
        <end position="106"/>
    </location>
</feature>
<dbReference type="GO" id="GO:0016740">
    <property type="term" value="F:transferase activity"/>
    <property type="evidence" value="ECO:0007669"/>
    <property type="project" value="UniProtKB-KW"/>
</dbReference>
<name>A0ABN6WS80_9GAMM</name>
<comment type="subcellular location">
    <subcellularLocation>
        <location evidence="1">Cell inner membrane</location>
        <topology evidence="1">Multi-pass membrane protein</topology>
    </subcellularLocation>
</comment>
<dbReference type="InterPro" id="IPR017850">
    <property type="entry name" value="Alkaline_phosphatase_core_sf"/>
</dbReference>
<dbReference type="NCBIfam" id="NF007160">
    <property type="entry name" value="PRK09598.1"/>
    <property type="match status" value="1"/>
</dbReference>
<protein>
    <submittedName>
        <fullName evidence="11">Phosphoethanolamine transferase EptA</fullName>
    </submittedName>
</protein>
<keyword evidence="12" id="KW-1185">Reference proteome</keyword>
<evidence type="ECO:0000256" key="2">
    <source>
        <dbReference type="ARBA" id="ARBA00022475"/>
    </source>
</evidence>
<evidence type="ECO:0000259" key="10">
    <source>
        <dbReference type="Pfam" id="PF08019"/>
    </source>
</evidence>
<dbReference type="InterPro" id="IPR000917">
    <property type="entry name" value="Sulfatase_N"/>
</dbReference>
<keyword evidence="5 8" id="KW-0812">Transmembrane</keyword>
<dbReference type="Gene3D" id="3.40.720.10">
    <property type="entry name" value="Alkaline Phosphatase, subunit A"/>
    <property type="match status" value="1"/>
</dbReference>
<dbReference type="PANTHER" id="PTHR30443">
    <property type="entry name" value="INNER MEMBRANE PROTEIN"/>
    <property type="match status" value="1"/>
</dbReference>
<evidence type="ECO:0000256" key="4">
    <source>
        <dbReference type="ARBA" id="ARBA00022679"/>
    </source>
</evidence>
<evidence type="ECO:0000256" key="1">
    <source>
        <dbReference type="ARBA" id="ARBA00004429"/>
    </source>
</evidence>
<feature type="transmembrane region" description="Helical" evidence="8">
    <location>
        <begin position="21"/>
        <end position="42"/>
    </location>
</feature>
<dbReference type="InterPro" id="IPR058130">
    <property type="entry name" value="PEA_transf_C"/>
</dbReference>
<gene>
    <name evidence="11" type="primary">eptA</name>
    <name evidence="11" type="ORF">MACH16_31950</name>
</gene>
<dbReference type="InterPro" id="IPR012549">
    <property type="entry name" value="EptA-like_N"/>
</dbReference>